<protein>
    <submittedName>
        <fullName evidence="1">Uncharacterized protein</fullName>
    </submittedName>
</protein>
<dbReference type="EMBL" id="AP018248">
    <property type="protein sequence ID" value="BAY99827.1"/>
    <property type="molecule type" value="Genomic_DNA"/>
</dbReference>
<accession>A0A1Z4N278</accession>
<evidence type="ECO:0000313" key="2">
    <source>
        <dbReference type="Proteomes" id="UP000218785"/>
    </source>
</evidence>
<dbReference type="KEGG" id="ttq:NIES37_38100"/>
<proteinExistence type="predicted"/>
<name>A0A1Z4N278_9CYAN</name>
<reference evidence="1 2" key="1">
    <citation type="submission" date="2017-06" db="EMBL/GenBank/DDBJ databases">
        <title>Genome sequencing of cyanobaciteial culture collection at National Institute for Environmental Studies (NIES).</title>
        <authorList>
            <person name="Hirose Y."/>
            <person name="Shimura Y."/>
            <person name="Fujisawa T."/>
            <person name="Nakamura Y."/>
            <person name="Kawachi M."/>
        </authorList>
    </citation>
    <scope>NUCLEOTIDE SEQUENCE [LARGE SCALE GENOMIC DNA]</scope>
    <source>
        <strain evidence="1 2">NIES-37</strain>
    </source>
</reference>
<organism evidence="1 2">
    <name type="scientific">Tolypothrix tenuis PCC 7101</name>
    <dbReference type="NCBI Taxonomy" id="231146"/>
    <lineage>
        <taxon>Bacteria</taxon>
        <taxon>Bacillati</taxon>
        <taxon>Cyanobacteriota</taxon>
        <taxon>Cyanophyceae</taxon>
        <taxon>Nostocales</taxon>
        <taxon>Tolypothrichaceae</taxon>
        <taxon>Tolypothrix</taxon>
    </lineage>
</organism>
<gene>
    <name evidence="1" type="ORF">NIES37_38100</name>
</gene>
<dbReference type="Proteomes" id="UP000218785">
    <property type="component" value="Chromosome"/>
</dbReference>
<dbReference type="AlphaFoldDB" id="A0A1Z4N278"/>
<keyword evidence="2" id="KW-1185">Reference proteome</keyword>
<evidence type="ECO:0000313" key="1">
    <source>
        <dbReference type="EMBL" id="BAY99827.1"/>
    </source>
</evidence>
<sequence length="127" mass="14734">MVKYLFHLQVKGLNDEYIYVLDLNSKQENSPEQIFNNQMRENMRNQLQNQSLCAIKDNHLNQIIQTWVQDIREGYRDSTLTLSLPLLIESNLEKLHEQGNQETPTIISPNLSEIEPILGALPPLNFS</sequence>
<dbReference type="RefSeq" id="WP_096578252.1">
    <property type="nucleotide sequence ID" value="NZ_CAWNJS010000001.1"/>
</dbReference>